<evidence type="ECO:0000313" key="3">
    <source>
        <dbReference type="Proteomes" id="UP000280685"/>
    </source>
</evidence>
<evidence type="ECO:0000256" key="1">
    <source>
        <dbReference type="SAM" id="MobiDB-lite"/>
    </source>
</evidence>
<dbReference type="Proteomes" id="UP000280685">
    <property type="component" value="Chromosome 6"/>
</dbReference>
<dbReference type="EMBL" id="LR026969">
    <property type="protein sequence ID" value="VBB84388.1"/>
    <property type="molecule type" value="Genomic_DNA"/>
</dbReference>
<evidence type="ECO:0000313" key="2">
    <source>
        <dbReference type="EMBL" id="VBB84388.1"/>
    </source>
</evidence>
<name>A0ABY6SIP8_PODCO</name>
<keyword evidence="3" id="KW-1185">Reference proteome</keyword>
<accession>A0ABY6SIP8</accession>
<reference evidence="2" key="1">
    <citation type="submission" date="2018-02" db="EMBL/GenBank/DDBJ databases">
        <authorList>
            <person name="Silar P."/>
        </authorList>
    </citation>
    <scope>NUCLEOTIDE SEQUENCE [LARGE SCALE GENOMIC DNA]</scope>
    <source>
        <strain evidence="2">T</strain>
    </source>
</reference>
<protein>
    <submittedName>
        <fullName evidence="2">Uncharacterized protein</fullName>
    </submittedName>
</protein>
<gene>
    <name evidence="2" type="ORF">PODCO_606997</name>
</gene>
<sequence>MSISPQRSLDTTAQSGITIARGVLQAETSDNIQPLAILACERFGNIIAVSIETRRKMEHGVVPIPPPAVLSFLQVTVGFAANDSVARFGRSLAGLHFLGLICSLVSVMDTFNSGLAVHAMLEESAADKTLLPTEVTRIVIETSTSFAAWTAAFTKWCLGIPPSIAHADGTVGLDQPGSIVVINIIQKGHARDISTFKVITHSSIGTLSELVAGPGSSPPIFGMVRLSTYGNLLLNKLGLNHGHAKQAMEKAIPYALRQVLQKLEFWNSPLDYPRSNLKHPNYQIDKVRGQKLSPLPGERTVGMACALLFSATAPPDLRSLDPRNLYYRLPQARVHTQNVTSQSKEFLRKLAILFANILALLVTRDPGRIQHNLANALILNRCEHPPDTKLTEPDPAVRFISPLIDSEIAKTTGDHGQGTELEGGRQRGRCRERRHARGLNVVDVVAGDGNDEMRSFALSDPLVPTDLSFEFQSLVILRKEACLGCCLKLAREVGSKVVIL</sequence>
<proteinExistence type="predicted"/>
<organism evidence="2 3">
    <name type="scientific">Podospora comata</name>
    <dbReference type="NCBI Taxonomy" id="48703"/>
    <lineage>
        <taxon>Eukaryota</taxon>
        <taxon>Fungi</taxon>
        <taxon>Dikarya</taxon>
        <taxon>Ascomycota</taxon>
        <taxon>Pezizomycotina</taxon>
        <taxon>Sordariomycetes</taxon>
        <taxon>Sordariomycetidae</taxon>
        <taxon>Sordariales</taxon>
        <taxon>Podosporaceae</taxon>
        <taxon>Podospora</taxon>
    </lineage>
</organism>
<feature type="region of interest" description="Disordered" evidence="1">
    <location>
        <begin position="410"/>
        <end position="429"/>
    </location>
</feature>